<gene>
    <name evidence="2" type="ORF">FAGAP_1921</name>
</gene>
<keyword evidence="1" id="KW-0472">Membrane</keyword>
<keyword evidence="1" id="KW-1133">Transmembrane helix</keyword>
<organism evidence="2 3">
    <name type="scientific">Fusarium agapanthi</name>
    <dbReference type="NCBI Taxonomy" id="1803897"/>
    <lineage>
        <taxon>Eukaryota</taxon>
        <taxon>Fungi</taxon>
        <taxon>Dikarya</taxon>
        <taxon>Ascomycota</taxon>
        <taxon>Pezizomycotina</taxon>
        <taxon>Sordariomycetes</taxon>
        <taxon>Hypocreomycetidae</taxon>
        <taxon>Hypocreales</taxon>
        <taxon>Nectriaceae</taxon>
        <taxon>Fusarium</taxon>
        <taxon>Fusarium fujikuroi species complex</taxon>
    </lineage>
</organism>
<keyword evidence="1" id="KW-0812">Transmembrane</keyword>
<reference evidence="2" key="1">
    <citation type="submission" date="2020-01" db="EMBL/GenBank/DDBJ databases">
        <title>Identification and distribution of gene clusters putatively required for synthesis of sphingolipid metabolism inhibitors in phylogenetically diverse species of the filamentous fungus Fusarium.</title>
        <authorList>
            <person name="Kim H.-S."/>
            <person name="Busman M."/>
            <person name="Brown D.W."/>
            <person name="Divon H."/>
            <person name="Uhlig S."/>
            <person name="Proctor R.H."/>
        </authorList>
    </citation>
    <scope>NUCLEOTIDE SEQUENCE</scope>
    <source>
        <strain evidence="2">NRRL 31653</strain>
    </source>
</reference>
<sequence>MAPYGTVDPLEKIIEEPIMNANVGAEIISGLGLEVGGSVLVKRTSSVVLTGYKSMKGNAVYQPNVVNWIITENSIHKVGVPPYLQTAILLERRTDEIFKANVNVKAELSTNFIRMMMHRNQSHKRIERGNKPSSSSRDLRISTPFYGIGFWSLLLYPVVDSNVTGDSRKLSGAIHADAGADLRRIFNDLFRSHYESPLSAFNSIQTDVGMVDEKLLREFEEESKLDDANIESLPGKIESQRNVLYNLITQHDRYLQARLARESLRDSKAMKTLSILTILFLPGAFIATIFSTNMFDFTFKNQQVGI</sequence>
<proteinExistence type="predicted"/>
<dbReference type="AlphaFoldDB" id="A0A9P5BH31"/>
<name>A0A9P5BH31_9HYPO</name>
<keyword evidence="3" id="KW-1185">Reference proteome</keyword>
<feature type="transmembrane region" description="Helical" evidence="1">
    <location>
        <begin position="273"/>
        <end position="291"/>
    </location>
</feature>
<evidence type="ECO:0000256" key="1">
    <source>
        <dbReference type="SAM" id="Phobius"/>
    </source>
</evidence>
<dbReference type="Gene3D" id="1.20.58.340">
    <property type="entry name" value="Magnesium transport protein CorA, transmembrane region"/>
    <property type="match status" value="1"/>
</dbReference>
<comment type="caution">
    <text evidence="2">The sequence shown here is derived from an EMBL/GenBank/DDBJ whole genome shotgun (WGS) entry which is preliminary data.</text>
</comment>
<dbReference type="EMBL" id="LUFC02000104">
    <property type="protein sequence ID" value="KAF4501944.1"/>
    <property type="molecule type" value="Genomic_DNA"/>
</dbReference>
<evidence type="ECO:0000313" key="2">
    <source>
        <dbReference type="EMBL" id="KAF4501944.1"/>
    </source>
</evidence>
<accession>A0A9P5BH31</accession>
<evidence type="ECO:0000313" key="3">
    <source>
        <dbReference type="Proteomes" id="UP000737391"/>
    </source>
</evidence>
<dbReference type="Proteomes" id="UP000737391">
    <property type="component" value="Unassembled WGS sequence"/>
</dbReference>
<protein>
    <submittedName>
        <fullName evidence="2">Mg2+ transporter, -like Zinc transport</fullName>
    </submittedName>
</protein>
<dbReference type="OrthoDB" id="5030973at2759"/>